<keyword evidence="1" id="KW-1188">Viral release from host cell</keyword>
<reference evidence="3 4" key="1">
    <citation type="submission" date="2016-10" db="EMBL/GenBank/DDBJ databases">
        <authorList>
            <person name="de Groot N.N."/>
        </authorList>
    </citation>
    <scope>NUCLEOTIDE SEQUENCE [LARGE SCALE GENOMIC DNA]</scope>
    <source>
        <strain evidence="3 4">DSM 15345</strain>
    </source>
</reference>
<dbReference type="OrthoDB" id="4519042at2"/>
<evidence type="ECO:0000259" key="2">
    <source>
        <dbReference type="Pfam" id="PF17289"/>
    </source>
</evidence>
<gene>
    <name evidence="3" type="ORF">SAMN05444370_103546</name>
</gene>
<organism evidence="3 4">
    <name type="scientific">Rubrimonas cliftonensis</name>
    <dbReference type="NCBI Taxonomy" id="89524"/>
    <lineage>
        <taxon>Bacteria</taxon>
        <taxon>Pseudomonadati</taxon>
        <taxon>Pseudomonadota</taxon>
        <taxon>Alphaproteobacteria</taxon>
        <taxon>Rhodobacterales</taxon>
        <taxon>Paracoccaceae</taxon>
        <taxon>Rubrimonas</taxon>
    </lineage>
</organism>
<dbReference type="Pfam" id="PF03237">
    <property type="entry name" value="Terminase_6N"/>
    <property type="match status" value="1"/>
</dbReference>
<evidence type="ECO:0000313" key="3">
    <source>
        <dbReference type="EMBL" id="SEA23313.1"/>
    </source>
</evidence>
<protein>
    <submittedName>
        <fullName evidence="3">Large terminase phage packaging protein</fullName>
    </submittedName>
</protein>
<dbReference type="Pfam" id="PF17289">
    <property type="entry name" value="Terminase_6C"/>
    <property type="match status" value="1"/>
</dbReference>
<dbReference type="Gene3D" id="3.40.50.300">
    <property type="entry name" value="P-loop containing nucleotide triphosphate hydrolases"/>
    <property type="match status" value="1"/>
</dbReference>
<feature type="domain" description="Terminase large subunit gp17-like C-terminal" evidence="2">
    <location>
        <begin position="296"/>
        <end position="439"/>
    </location>
</feature>
<dbReference type="AlphaFoldDB" id="A0A1H3ZHV4"/>
<name>A0A1H3ZHV4_9RHOB</name>
<dbReference type="EMBL" id="FNQM01000003">
    <property type="protein sequence ID" value="SEA23313.1"/>
    <property type="molecule type" value="Genomic_DNA"/>
</dbReference>
<sequence>MSACSAPASAPSTSTPRGLRSLADSLASLERSQRDAFIRGLSANAQAALPYLFEVWAHPDHQLAPEGEWTTWVAMGGRGAGKTRAGAEWLRAQMEGATPTAPGRAKRAALVAETWAQARDVMVFGDSGIMTCTPPDRRPDYVATRRRLVWANGAEAQLFSAADPESLRGPQFDCAWSDELAKWRRGQQAWDMLQFGLRLGTRPRQVVTTTPRDSALLRRILEDPSTVATTAPTAANRAYLARDFLEKITSRYRGTAQGRQELDGELLTERPGAMFTRAGIERHRVARAPAMDRVVIGVDPPVTSHAGSDACGIVVAGRAGDACYVLADRSAQGLAPAAWAALVAEAARSYCASRIVAEVNQGGDLVAEMIRRIDPVAPVSTVRATTGKAARAEPVSLLYEQGRVRHVGCHPALEDELCAFGGPGPSPDRVDALVWAVVALMHEPEGAPRVRRL</sequence>
<dbReference type="RefSeq" id="WP_093251460.1">
    <property type="nucleotide sequence ID" value="NZ_FNQM01000003.1"/>
</dbReference>
<evidence type="ECO:0000256" key="1">
    <source>
        <dbReference type="ARBA" id="ARBA00022612"/>
    </source>
</evidence>
<keyword evidence="4" id="KW-1185">Reference proteome</keyword>
<evidence type="ECO:0000313" key="4">
    <source>
        <dbReference type="Proteomes" id="UP000198703"/>
    </source>
</evidence>
<dbReference type="Proteomes" id="UP000198703">
    <property type="component" value="Unassembled WGS sequence"/>
</dbReference>
<dbReference type="InterPro" id="IPR027417">
    <property type="entry name" value="P-loop_NTPase"/>
</dbReference>
<dbReference type="Gene3D" id="3.30.420.240">
    <property type="match status" value="1"/>
</dbReference>
<dbReference type="InterPro" id="IPR035421">
    <property type="entry name" value="Terminase_6C"/>
</dbReference>
<dbReference type="STRING" id="89524.SAMN05444370_103546"/>
<accession>A0A1H3ZHV4</accession>
<proteinExistence type="predicted"/>